<proteinExistence type="predicted"/>
<dbReference type="Proteomes" id="UP001501920">
    <property type="component" value="Chromosome 17"/>
</dbReference>
<name>A0AAR2J0X4_PYGNA</name>
<evidence type="ECO:0000313" key="2">
    <source>
        <dbReference type="Ensembl" id="ENSPNAP00000045620.1"/>
    </source>
</evidence>
<accession>A0AAR2J0X4</accession>
<evidence type="ECO:0000256" key="1">
    <source>
        <dbReference type="SAM" id="MobiDB-lite"/>
    </source>
</evidence>
<reference evidence="2 3" key="1">
    <citation type="submission" date="2020-10" db="EMBL/GenBank/DDBJ databases">
        <title>Pygocentrus nattereri (red-bellied piranha) genome, fPygNat1, primary haplotype.</title>
        <authorList>
            <person name="Myers G."/>
            <person name="Meyer A."/>
            <person name="Karagic N."/>
            <person name="Pippel M."/>
            <person name="Winkler S."/>
            <person name="Tracey A."/>
            <person name="Wood J."/>
            <person name="Formenti G."/>
            <person name="Howe K."/>
            <person name="Fedrigo O."/>
            <person name="Jarvis E.D."/>
        </authorList>
    </citation>
    <scope>NUCLEOTIDE SEQUENCE [LARGE SCALE GENOMIC DNA]</scope>
</reference>
<reference evidence="2" key="2">
    <citation type="submission" date="2025-08" db="UniProtKB">
        <authorList>
            <consortium name="Ensembl"/>
        </authorList>
    </citation>
    <scope>IDENTIFICATION</scope>
</reference>
<feature type="region of interest" description="Disordered" evidence="1">
    <location>
        <begin position="77"/>
        <end position="112"/>
    </location>
</feature>
<feature type="compositionally biased region" description="Basic and acidic residues" evidence="1">
    <location>
        <begin position="102"/>
        <end position="112"/>
    </location>
</feature>
<dbReference type="AlphaFoldDB" id="A0AAR2J0X4"/>
<protein>
    <submittedName>
        <fullName evidence="2">Uncharacterized protein</fullName>
    </submittedName>
</protein>
<evidence type="ECO:0000313" key="3">
    <source>
        <dbReference type="Proteomes" id="UP001501920"/>
    </source>
</evidence>
<dbReference type="Ensembl" id="ENSPNAT00000085009.1">
    <property type="protein sequence ID" value="ENSPNAP00000045620.1"/>
    <property type="gene ID" value="ENSPNAG00000030833.1"/>
</dbReference>
<keyword evidence="3" id="KW-1185">Reference proteome</keyword>
<reference evidence="2" key="3">
    <citation type="submission" date="2025-09" db="UniProtKB">
        <authorList>
            <consortium name="Ensembl"/>
        </authorList>
    </citation>
    <scope>IDENTIFICATION</scope>
</reference>
<organism evidence="2 3">
    <name type="scientific">Pygocentrus nattereri</name>
    <name type="common">Red-bellied piranha</name>
    <dbReference type="NCBI Taxonomy" id="42514"/>
    <lineage>
        <taxon>Eukaryota</taxon>
        <taxon>Metazoa</taxon>
        <taxon>Chordata</taxon>
        <taxon>Craniata</taxon>
        <taxon>Vertebrata</taxon>
        <taxon>Euteleostomi</taxon>
        <taxon>Actinopterygii</taxon>
        <taxon>Neopterygii</taxon>
        <taxon>Teleostei</taxon>
        <taxon>Ostariophysi</taxon>
        <taxon>Characiformes</taxon>
        <taxon>Characoidei</taxon>
        <taxon>Pygocentrus</taxon>
    </lineage>
</organism>
<sequence length="112" mass="12430">AESCLSASVLSLSTCPSTPLDNSNLLTPHTKSAHSINNHSTALGKQSTHHRFSQVLPFHHIIHQELFARQLDPEQSWSKNNRHHGELNVAPNCNEGMTDVSEITKNKRGEKT</sequence>